<dbReference type="Pfam" id="PF12728">
    <property type="entry name" value="HTH_17"/>
    <property type="match status" value="1"/>
</dbReference>
<dbReference type="PATRIC" id="fig|717959.3.peg.2439"/>
<dbReference type="STRING" id="717959.AL1_08470"/>
<dbReference type="OrthoDB" id="1036507at2"/>
<dbReference type="SUPFAM" id="SSF46955">
    <property type="entry name" value="Putative DNA-binding domain"/>
    <property type="match status" value="1"/>
</dbReference>
<keyword evidence="3" id="KW-1185">Reference proteome</keyword>
<dbReference type="GeneID" id="96992217"/>
<evidence type="ECO:0000313" key="2">
    <source>
        <dbReference type="EMBL" id="CBK63400.1"/>
    </source>
</evidence>
<dbReference type="EMBL" id="FP929032">
    <property type="protein sequence ID" value="CBK63400.1"/>
    <property type="molecule type" value="Genomic_DNA"/>
</dbReference>
<dbReference type="InterPro" id="IPR009061">
    <property type="entry name" value="DNA-bd_dom_put_sf"/>
</dbReference>
<name>D4IKD8_9BACT</name>
<evidence type="ECO:0000313" key="3">
    <source>
        <dbReference type="Proteomes" id="UP000008794"/>
    </source>
</evidence>
<organism evidence="2 3">
    <name type="scientific">Alistipes shahii WAL 8301</name>
    <dbReference type="NCBI Taxonomy" id="717959"/>
    <lineage>
        <taxon>Bacteria</taxon>
        <taxon>Pseudomonadati</taxon>
        <taxon>Bacteroidota</taxon>
        <taxon>Bacteroidia</taxon>
        <taxon>Bacteroidales</taxon>
        <taxon>Rikenellaceae</taxon>
        <taxon>Alistipes</taxon>
    </lineage>
</organism>
<dbReference type="PANTHER" id="PTHR34585">
    <property type="match status" value="1"/>
</dbReference>
<accession>D4IKD8</accession>
<feature type="domain" description="Helix-turn-helix" evidence="1">
    <location>
        <begin position="43"/>
        <end position="85"/>
    </location>
</feature>
<dbReference type="RefSeq" id="WP_015546335.1">
    <property type="nucleotide sequence ID" value="NZ_CP102253.1"/>
</dbReference>
<reference evidence="2 3" key="2">
    <citation type="submission" date="2010-03" db="EMBL/GenBank/DDBJ databases">
        <authorList>
            <person name="Pajon A."/>
        </authorList>
    </citation>
    <scope>NUCLEOTIDE SEQUENCE [LARGE SCALE GENOMIC DNA]</scope>
    <source>
        <strain evidence="2 3">WAL 8301</strain>
    </source>
</reference>
<dbReference type="AlphaFoldDB" id="D4IKD8"/>
<gene>
    <name evidence="2" type="ORF">AL1_08470</name>
</gene>
<dbReference type="HOGENOM" id="CLU_133781_0_2_10"/>
<dbReference type="InterPro" id="IPR041657">
    <property type="entry name" value="HTH_17"/>
</dbReference>
<dbReference type="KEGG" id="ash:AL1_08470"/>
<evidence type="ECO:0000259" key="1">
    <source>
        <dbReference type="Pfam" id="PF12728"/>
    </source>
</evidence>
<protein>
    <recommendedName>
        <fullName evidence="1">Helix-turn-helix domain-containing protein</fullName>
    </recommendedName>
</protein>
<dbReference type="PANTHER" id="PTHR34585:SF22">
    <property type="entry name" value="HELIX-TURN-HELIX DOMAIN-CONTAINING PROTEIN"/>
    <property type="match status" value="1"/>
</dbReference>
<reference evidence="2 3" key="1">
    <citation type="submission" date="2010-03" db="EMBL/GenBank/DDBJ databases">
        <title>The genome sequence of Alistipes shahii WAL 8301.</title>
        <authorList>
            <consortium name="metaHIT consortium -- http://www.metahit.eu/"/>
            <person name="Pajon A."/>
            <person name="Turner K."/>
            <person name="Parkhill J."/>
        </authorList>
    </citation>
    <scope>NUCLEOTIDE SEQUENCE [LARGE SCALE GENOMIC DNA]</scope>
    <source>
        <strain evidence="2 3">WAL 8301</strain>
    </source>
</reference>
<sequence>MPMEVITIESKAFKEIASKLDAIYEHVSNSRPLLYAFSDSEIWVDSQEVSDMLNISVRTLQRLRAEGELSYTYVRRRCRYKVKDICKLLDDKTIPCTYERIMQFKQKYALNCVK</sequence>
<proteinExistence type="predicted"/>
<dbReference type="Proteomes" id="UP000008794">
    <property type="component" value="Chromosome"/>
</dbReference>